<dbReference type="InterPro" id="IPR039034">
    <property type="entry name" value="INPP4"/>
</dbReference>
<dbReference type="GO" id="GO:0005737">
    <property type="term" value="C:cytoplasm"/>
    <property type="evidence" value="ECO:0007669"/>
    <property type="project" value="TreeGrafter"/>
</dbReference>
<dbReference type="PANTHER" id="PTHR12187">
    <property type="entry name" value="AGAP000124-PA"/>
    <property type="match status" value="1"/>
</dbReference>
<dbReference type="AlphaFoldDB" id="A0A485LAF8"/>
<reference evidence="5 6" key="1">
    <citation type="submission" date="2019-03" db="EMBL/GenBank/DDBJ databases">
        <authorList>
            <person name="Gaulin E."/>
            <person name="Dumas B."/>
        </authorList>
    </citation>
    <scope>NUCLEOTIDE SEQUENCE [LARGE SCALE GENOMIC DNA]</scope>
    <source>
        <strain evidence="5">CBS 568.67</strain>
    </source>
</reference>
<reference evidence="4" key="2">
    <citation type="submission" date="2019-06" db="EMBL/GenBank/DDBJ databases">
        <title>Genomics analysis of Aphanomyces spp. identifies a new class of oomycete effector associated with host adaptation.</title>
        <authorList>
            <person name="Gaulin E."/>
        </authorList>
    </citation>
    <scope>NUCLEOTIDE SEQUENCE</scope>
    <source>
        <strain evidence="4">CBS 578.67</strain>
    </source>
</reference>
<dbReference type="PANTHER" id="PTHR12187:SF11">
    <property type="entry name" value="PHOSPHATIDYLINOSITOL-3,4-BISPHOSPHATE 4-PHOSPHATASE"/>
    <property type="match status" value="1"/>
</dbReference>
<evidence type="ECO:0000256" key="3">
    <source>
        <dbReference type="SAM" id="MobiDB-lite"/>
    </source>
</evidence>
<dbReference type="EMBL" id="CAADRA010006405">
    <property type="protein sequence ID" value="VFT95079.1"/>
    <property type="molecule type" value="Genomic_DNA"/>
</dbReference>
<keyword evidence="6" id="KW-1185">Reference proteome</keyword>
<protein>
    <submittedName>
        <fullName evidence="5">Aste57867_18343 protein</fullName>
    </submittedName>
</protein>
<evidence type="ECO:0000256" key="1">
    <source>
        <dbReference type="ARBA" id="ARBA00022801"/>
    </source>
</evidence>
<keyword evidence="1" id="KW-0378">Hydrolase</keyword>
<dbReference type="EMBL" id="VJMH01006384">
    <property type="protein sequence ID" value="KAF0690269.1"/>
    <property type="molecule type" value="Genomic_DNA"/>
</dbReference>
<gene>
    <name evidence="5" type="primary">Aste57867_18343</name>
    <name evidence="4" type="ORF">As57867_018281</name>
    <name evidence="5" type="ORF">ASTE57867_18343</name>
</gene>
<dbReference type="Proteomes" id="UP000332933">
    <property type="component" value="Unassembled WGS sequence"/>
</dbReference>
<feature type="compositionally biased region" description="Polar residues" evidence="3">
    <location>
        <begin position="345"/>
        <end position="363"/>
    </location>
</feature>
<evidence type="ECO:0000313" key="4">
    <source>
        <dbReference type="EMBL" id="KAF0690269.1"/>
    </source>
</evidence>
<evidence type="ECO:0000313" key="5">
    <source>
        <dbReference type="EMBL" id="VFT95079.1"/>
    </source>
</evidence>
<dbReference type="GO" id="GO:0016316">
    <property type="term" value="F:phosphatidylinositol-3,4-bisphosphate 4-phosphatase activity"/>
    <property type="evidence" value="ECO:0007669"/>
    <property type="project" value="InterPro"/>
</dbReference>
<keyword evidence="2" id="KW-0443">Lipid metabolism</keyword>
<sequence length="962" mass="107495">MANMSSSAAQDVSTLTLFLTCYNVQVAPKPAGFFQGAIASLRGQVETAECQIRVDRIKKKHTFWTEPANGPNPTFALGIQIPLIKDDAMPPASDVLTFTLIRTQDSFNVGSAVTTMDRLVMLARQGLVTEHLPFEIFGKVKKTGVDPVLRITLASVLPTEHPLLQTRNLLLQAYSFSGATPIEGRKMVVEEAMEPDYATSIPMMFLTHMHKELQVATQLWNIRCHNERKRQLVFEDSETALASGCDVFEVAILGARGLKVDNSTGFADSLLMNPYVRVEFGETTPHPDLDGPNGRKNTDVVLLGRTMTETNTNDPNYSRQRTATLSGRTQSMQGPAPPLGPPSMSRGSSTQEAKRQASPTMSAETGGGIMFASSFTFYRRSHASNSKGVFVFKVFHEIPNKKDPSAEDYPIGQCVVGWNITKPCDDEFNYCIDQWVSIYPAVDRRSIYSQTEDLGKLHIQVKIKCSTIRFALQNEAAFRQVEKTPLFRLADINKDHKLRKLAKGEKSSNSSITQEVPETSIADLKWHVTTLEHYLDELESMIDHVKAQRHAQATFRASVMKKEILWQPVATNLHLSYFTTYKETQKGDCPPVVDEVNVSVTCGAPTAHGLPDKHGLLDLEEEMMKVLPTFDRTKHVYVYRKILCVSQSLSALVTAFMAQFELCINDDSSRGNLILKQWAAIGFLFQWESLVSSQGKEFVMLNDCWIAIKTLGRFFFKIVKEIAPGHGSIYMLTREDQKGYVLHVPVPARVFDALPGPLQQGQHIAVVPIVFSQGINEMQTLANMTKSTDVELQHKINILCAKTLETYVTAFVEMESGLRMHHDSAAIRAMLETLKMLLAEETMQKAKKNYRLLLVASDIVRLLNGGRVTFCKSGKDRTAMAVTLEQTRMVHGTSSEKMDIYDTIKPIANVMREFGVRIRVAEKNVGRPRYTFNGLQRKMLPKMYRPPLRSIQGGMASGSDLS</sequence>
<feature type="region of interest" description="Disordered" evidence="3">
    <location>
        <begin position="308"/>
        <end position="365"/>
    </location>
</feature>
<accession>A0A485LAF8</accession>
<evidence type="ECO:0000256" key="2">
    <source>
        <dbReference type="ARBA" id="ARBA00023098"/>
    </source>
</evidence>
<feature type="compositionally biased region" description="Polar residues" evidence="3">
    <location>
        <begin position="308"/>
        <end position="333"/>
    </location>
</feature>
<name>A0A485LAF8_9STRA</name>
<organism evidence="5 6">
    <name type="scientific">Aphanomyces stellatus</name>
    <dbReference type="NCBI Taxonomy" id="120398"/>
    <lineage>
        <taxon>Eukaryota</taxon>
        <taxon>Sar</taxon>
        <taxon>Stramenopiles</taxon>
        <taxon>Oomycota</taxon>
        <taxon>Saprolegniomycetes</taxon>
        <taxon>Saprolegniales</taxon>
        <taxon>Verrucalvaceae</taxon>
        <taxon>Aphanomyces</taxon>
    </lineage>
</organism>
<proteinExistence type="predicted"/>
<evidence type="ECO:0000313" key="6">
    <source>
        <dbReference type="Proteomes" id="UP000332933"/>
    </source>
</evidence>
<dbReference type="OrthoDB" id="159395at2759"/>